<dbReference type="EMBL" id="FAXA01000156">
    <property type="protein sequence ID" value="CUV01965.1"/>
    <property type="molecule type" value="Genomic_DNA"/>
</dbReference>
<sequence>MRNLMAQETKWWAEGDLLDACNCDLLCPCHVSFRQKATYDTCEAIWGVHIERGEWGQTNLDGLKAVIVAFVPGPLMFEAGWTSLLYIDDNATPAQEDALTAIFSGASGGPWSRIAVFFIDGRYKSVKRAAIEFSKEQRARHIKVQGVANLDIEAIRSINPDDEVKLINLRNVIHGNEHVLAHSSHTVDDEGIQWEHEGRNGLYSTFRWGGS</sequence>
<dbReference type="AlphaFoldDB" id="A0A160V9K7"/>
<accession>A0A160V9K7</accession>
<protein>
    <recommendedName>
        <fullName evidence="2">DUF1326 domain-containing protein</fullName>
    </recommendedName>
</protein>
<evidence type="ECO:0008006" key="2">
    <source>
        <dbReference type="Google" id="ProtNLM"/>
    </source>
</evidence>
<organism evidence="1">
    <name type="scientific">hydrothermal vent metagenome</name>
    <dbReference type="NCBI Taxonomy" id="652676"/>
    <lineage>
        <taxon>unclassified sequences</taxon>
        <taxon>metagenomes</taxon>
        <taxon>ecological metagenomes</taxon>
    </lineage>
</organism>
<name>A0A160V9K7_9ZZZZ</name>
<reference evidence="1" key="1">
    <citation type="submission" date="2015-10" db="EMBL/GenBank/DDBJ databases">
        <authorList>
            <person name="Gilbert D.G."/>
        </authorList>
    </citation>
    <scope>NUCLEOTIDE SEQUENCE</scope>
</reference>
<evidence type="ECO:0000313" key="1">
    <source>
        <dbReference type="EMBL" id="CUV01965.1"/>
    </source>
</evidence>
<proteinExistence type="predicted"/>
<gene>
    <name evidence="1" type="ORF">MGWOODY_Clf873</name>
</gene>
<dbReference type="Pfam" id="PF07040">
    <property type="entry name" value="DUF1326"/>
    <property type="match status" value="1"/>
</dbReference>
<dbReference type="InterPro" id="IPR009758">
    <property type="entry name" value="DUF1326"/>
</dbReference>